<dbReference type="Proteomes" id="UP001152622">
    <property type="component" value="Chromosome 16"/>
</dbReference>
<evidence type="ECO:0000313" key="1">
    <source>
        <dbReference type="EMBL" id="KAJ8339881.1"/>
    </source>
</evidence>
<dbReference type="AlphaFoldDB" id="A0A9Q1EJA9"/>
<accession>A0A9Q1EJA9</accession>
<name>A0A9Q1EJA9_SYNKA</name>
<reference evidence="1" key="1">
    <citation type="journal article" date="2023" name="Science">
        <title>Genome structures resolve the early diversification of teleost fishes.</title>
        <authorList>
            <person name="Parey E."/>
            <person name="Louis A."/>
            <person name="Montfort J."/>
            <person name="Bouchez O."/>
            <person name="Roques C."/>
            <person name="Iampietro C."/>
            <person name="Lluch J."/>
            <person name="Castinel A."/>
            <person name="Donnadieu C."/>
            <person name="Desvignes T."/>
            <person name="Floi Bucao C."/>
            <person name="Jouanno E."/>
            <person name="Wen M."/>
            <person name="Mejri S."/>
            <person name="Dirks R."/>
            <person name="Jansen H."/>
            <person name="Henkel C."/>
            <person name="Chen W.J."/>
            <person name="Zahm M."/>
            <person name="Cabau C."/>
            <person name="Klopp C."/>
            <person name="Thompson A.W."/>
            <person name="Robinson-Rechavi M."/>
            <person name="Braasch I."/>
            <person name="Lecointre G."/>
            <person name="Bobe J."/>
            <person name="Postlethwait J.H."/>
            <person name="Berthelot C."/>
            <person name="Roest Crollius H."/>
            <person name="Guiguen Y."/>
        </authorList>
    </citation>
    <scope>NUCLEOTIDE SEQUENCE</scope>
    <source>
        <strain evidence="1">WJC10195</strain>
    </source>
</reference>
<dbReference type="EMBL" id="JAINUF010000016">
    <property type="protein sequence ID" value="KAJ8339881.1"/>
    <property type="molecule type" value="Genomic_DNA"/>
</dbReference>
<sequence>MQPLYSLKTTTRLRIRKLNRIQPLLINSLTGSSVVSHNALQMHALSCTEMKHIGHRPIITWGGSPGGHSDFTLCPSVTSSLAFEKTGQETHKSSPSRVVMAAKMNGRSLALVP</sequence>
<evidence type="ECO:0000313" key="2">
    <source>
        <dbReference type="Proteomes" id="UP001152622"/>
    </source>
</evidence>
<protein>
    <submittedName>
        <fullName evidence="1">Uncharacterized protein</fullName>
    </submittedName>
</protein>
<comment type="caution">
    <text evidence="1">The sequence shown here is derived from an EMBL/GenBank/DDBJ whole genome shotgun (WGS) entry which is preliminary data.</text>
</comment>
<proteinExistence type="predicted"/>
<keyword evidence="2" id="KW-1185">Reference proteome</keyword>
<organism evidence="1 2">
    <name type="scientific">Synaphobranchus kaupii</name>
    <name type="common">Kaup's arrowtooth eel</name>
    <dbReference type="NCBI Taxonomy" id="118154"/>
    <lineage>
        <taxon>Eukaryota</taxon>
        <taxon>Metazoa</taxon>
        <taxon>Chordata</taxon>
        <taxon>Craniata</taxon>
        <taxon>Vertebrata</taxon>
        <taxon>Euteleostomi</taxon>
        <taxon>Actinopterygii</taxon>
        <taxon>Neopterygii</taxon>
        <taxon>Teleostei</taxon>
        <taxon>Anguilliformes</taxon>
        <taxon>Synaphobranchidae</taxon>
        <taxon>Synaphobranchus</taxon>
    </lineage>
</organism>
<gene>
    <name evidence="1" type="ORF">SKAU_G00345140</name>
</gene>